<evidence type="ECO:0000259" key="2">
    <source>
        <dbReference type="PROSITE" id="PS51898"/>
    </source>
</evidence>
<feature type="domain" description="Tyr recombinase" evidence="2">
    <location>
        <begin position="110"/>
        <end position="358"/>
    </location>
</feature>
<gene>
    <name evidence="3" type="ORF">LCGC14_1653090</name>
</gene>
<evidence type="ECO:0000256" key="1">
    <source>
        <dbReference type="ARBA" id="ARBA00023172"/>
    </source>
</evidence>
<accession>A0A0F9HWA8</accession>
<proteinExistence type="predicted"/>
<dbReference type="GO" id="GO:0003677">
    <property type="term" value="F:DNA binding"/>
    <property type="evidence" value="ECO:0007669"/>
    <property type="project" value="InterPro"/>
</dbReference>
<dbReference type="EMBL" id="LAZR01013931">
    <property type="protein sequence ID" value="KKM19686.1"/>
    <property type="molecule type" value="Genomic_DNA"/>
</dbReference>
<dbReference type="SUPFAM" id="SSF56349">
    <property type="entry name" value="DNA breaking-rejoining enzymes"/>
    <property type="match status" value="1"/>
</dbReference>
<dbReference type="Gene3D" id="1.10.443.10">
    <property type="entry name" value="Intergrase catalytic core"/>
    <property type="match status" value="1"/>
</dbReference>
<dbReference type="InterPro" id="IPR002104">
    <property type="entry name" value="Integrase_catalytic"/>
</dbReference>
<organism evidence="3">
    <name type="scientific">marine sediment metagenome</name>
    <dbReference type="NCBI Taxonomy" id="412755"/>
    <lineage>
        <taxon>unclassified sequences</taxon>
        <taxon>metagenomes</taxon>
        <taxon>ecological metagenomes</taxon>
    </lineage>
</organism>
<reference evidence="3" key="1">
    <citation type="journal article" date="2015" name="Nature">
        <title>Complex archaea that bridge the gap between prokaryotes and eukaryotes.</title>
        <authorList>
            <person name="Spang A."/>
            <person name="Saw J.H."/>
            <person name="Jorgensen S.L."/>
            <person name="Zaremba-Niedzwiedzka K."/>
            <person name="Martijn J."/>
            <person name="Lind A.E."/>
            <person name="van Eijk R."/>
            <person name="Schleper C."/>
            <person name="Guy L."/>
            <person name="Ettema T.J."/>
        </authorList>
    </citation>
    <scope>NUCLEOTIDE SEQUENCE</scope>
</reference>
<comment type="caution">
    <text evidence="3">The sequence shown here is derived from an EMBL/GenBank/DDBJ whole genome shotgun (WGS) entry which is preliminary data.</text>
</comment>
<dbReference type="GO" id="GO:0006310">
    <property type="term" value="P:DNA recombination"/>
    <property type="evidence" value="ECO:0007669"/>
    <property type="project" value="UniProtKB-KW"/>
</dbReference>
<evidence type="ECO:0000313" key="3">
    <source>
        <dbReference type="EMBL" id="KKM19686.1"/>
    </source>
</evidence>
<dbReference type="InterPro" id="IPR013762">
    <property type="entry name" value="Integrase-like_cat_sf"/>
</dbReference>
<keyword evidence="1" id="KW-0233">DNA recombination</keyword>
<sequence length="362" mass="42464">MDKTDERLYLSLLNEIPSLHRRRVSLTKISQTAKLAESLAEFEKINKIEIFVKEVQLNDIIEFGYYIKEQKKLSNSSVVTYLTTVITHLRDKGTEILRRKVIKEFPYSQENIPTLTEDIVQAILDTQVQDKYRPVLDAIKLILLHGFRYSDLWVLEKHQCIHQTDTGIKYIKYFPPKNRNSIKNRNTGVTVSLHPIGEQIIKYWQDRRTLSVFNENRAPKNFKDKELYPHLIYCSAPKMQPFFKFVNPIIPIPHHFLDRSVKHAIFKEVNKVWLVNNFYVIKHLNPGNLGLLSIVPGTKKELWETLSYHTFRHVYCSRYLSKGGNLLDLRDNVGHSSIAVTQKYAHTIEAERLERAVKIMDY</sequence>
<dbReference type="AlphaFoldDB" id="A0A0F9HWA8"/>
<dbReference type="InterPro" id="IPR011010">
    <property type="entry name" value="DNA_brk_join_enz"/>
</dbReference>
<name>A0A0F9HWA8_9ZZZZ</name>
<protein>
    <recommendedName>
        <fullName evidence="2">Tyr recombinase domain-containing protein</fullName>
    </recommendedName>
</protein>
<dbReference type="Pfam" id="PF00589">
    <property type="entry name" value="Phage_integrase"/>
    <property type="match status" value="1"/>
</dbReference>
<dbReference type="PROSITE" id="PS51898">
    <property type="entry name" value="TYR_RECOMBINASE"/>
    <property type="match status" value="1"/>
</dbReference>
<dbReference type="GO" id="GO:0015074">
    <property type="term" value="P:DNA integration"/>
    <property type="evidence" value="ECO:0007669"/>
    <property type="project" value="InterPro"/>
</dbReference>